<feature type="chain" id="PRO_5043572892" description="NADH dehydrogenase subunit 3" evidence="1">
    <location>
        <begin position="20"/>
        <end position="60"/>
    </location>
</feature>
<evidence type="ECO:0000313" key="2">
    <source>
        <dbReference type="EMBL" id="CAK7928098.1"/>
    </source>
</evidence>
<organism evidence="2 3">
    <name type="scientific">Peronospora matthiolae</name>
    <dbReference type="NCBI Taxonomy" id="2874970"/>
    <lineage>
        <taxon>Eukaryota</taxon>
        <taxon>Sar</taxon>
        <taxon>Stramenopiles</taxon>
        <taxon>Oomycota</taxon>
        <taxon>Peronosporomycetes</taxon>
        <taxon>Peronosporales</taxon>
        <taxon>Peronosporaceae</taxon>
        <taxon>Peronospora</taxon>
    </lineage>
</organism>
<evidence type="ECO:0008006" key="4">
    <source>
        <dbReference type="Google" id="ProtNLM"/>
    </source>
</evidence>
<feature type="signal peptide" evidence="1">
    <location>
        <begin position="1"/>
        <end position="19"/>
    </location>
</feature>
<gene>
    <name evidence="2" type="ORF">PM001_LOCUS13248</name>
</gene>
<evidence type="ECO:0000313" key="3">
    <source>
        <dbReference type="Proteomes" id="UP001162060"/>
    </source>
</evidence>
<keyword evidence="1" id="KW-0732">Signal</keyword>
<name>A0AAV1U358_9STRA</name>
<dbReference type="AlphaFoldDB" id="A0AAV1U358"/>
<comment type="caution">
    <text evidence="2">The sequence shown here is derived from an EMBL/GenBank/DDBJ whole genome shotgun (WGS) entry which is preliminary data.</text>
</comment>
<reference evidence="2" key="1">
    <citation type="submission" date="2024-01" db="EMBL/GenBank/DDBJ databases">
        <authorList>
            <person name="Webb A."/>
        </authorList>
    </citation>
    <scope>NUCLEOTIDE SEQUENCE</scope>
    <source>
        <strain evidence="2">Pm1</strain>
    </source>
</reference>
<proteinExistence type="predicted"/>
<protein>
    <recommendedName>
        <fullName evidence="4">NADH dehydrogenase subunit 3</fullName>
    </recommendedName>
</protein>
<dbReference type="EMBL" id="CAKLBY020000119">
    <property type="protein sequence ID" value="CAK7928098.1"/>
    <property type="molecule type" value="Genomic_DNA"/>
</dbReference>
<evidence type="ECO:0000256" key="1">
    <source>
        <dbReference type="SAM" id="SignalP"/>
    </source>
</evidence>
<dbReference type="Proteomes" id="UP001162060">
    <property type="component" value="Unassembled WGS sequence"/>
</dbReference>
<accession>A0AAV1U358</accession>
<sequence length="60" mass="6520">MREWLLLLVLPLVLTLASGALLALVIKQITKLSTPSQGSSIRVEGVGKPTFHRTHDAADR</sequence>